<keyword evidence="2" id="KW-1185">Reference proteome</keyword>
<dbReference type="Proteomes" id="UP000076842">
    <property type="component" value="Unassembled WGS sequence"/>
</dbReference>
<name>A0A165HUA6_9BASI</name>
<dbReference type="InterPro" id="IPR017264">
    <property type="entry name" value="Ribosomal_mS37_fun"/>
</dbReference>
<dbReference type="GO" id="GO:0032543">
    <property type="term" value="P:mitochondrial translation"/>
    <property type="evidence" value="ECO:0007669"/>
    <property type="project" value="InterPro"/>
</dbReference>
<dbReference type="PANTHER" id="PTHR28066">
    <property type="entry name" value="37S RIBOSOMAL PROTEIN MRP10, MITOCHONDRIAL"/>
    <property type="match status" value="1"/>
</dbReference>
<organism evidence="1 2">
    <name type="scientific">Calocera cornea HHB12733</name>
    <dbReference type="NCBI Taxonomy" id="1353952"/>
    <lineage>
        <taxon>Eukaryota</taxon>
        <taxon>Fungi</taxon>
        <taxon>Dikarya</taxon>
        <taxon>Basidiomycota</taxon>
        <taxon>Agaricomycotina</taxon>
        <taxon>Dacrymycetes</taxon>
        <taxon>Dacrymycetales</taxon>
        <taxon>Dacrymycetaceae</taxon>
        <taxon>Calocera</taxon>
    </lineage>
</organism>
<dbReference type="AlphaFoldDB" id="A0A165HUA6"/>
<dbReference type="InParanoid" id="A0A165HUA6"/>
<sequence length="81" mass="8987">MGRHTRIRVRPKKDPAIAPCAVEMVAMLTCWSSSGDWEGRATCKSLKDSLHACMLAAGKKPPKRAPAINYHLQRLSKDFPP</sequence>
<dbReference type="OrthoDB" id="2210at2759"/>
<dbReference type="PROSITE" id="PS51808">
    <property type="entry name" value="CHCH"/>
    <property type="match status" value="1"/>
</dbReference>
<evidence type="ECO:0000313" key="1">
    <source>
        <dbReference type="EMBL" id="KZT59755.1"/>
    </source>
</evidence>
<dbReference type="PANTHER" id="PTHR28066:SF1">
    <property type="entry name" value="SMALL RIBOSOMAL SUBUNIT PROTEIN MS37"/>
    <property type="match status" value="1"/>
</dbReference>
<dbReference type="FunCoup" id="A0A165HUA6">
    <property type="interactions" value="31"/>
</dbReference>
<dbReference type="GO" id="GO:0005763">
    <property type="term" value="C:mitochondrial small ribosomal subunit"/>
    <property type="evidence" value="ECO:0007669"/>
    <property type="project" value="TreeGrafter"/>
</dbReference>
<accession>A0A165HUA6</accession>
<reference evidence="1 2" key="1">
    <citation type="journal article" date="2016" name="Mol. Biol. Evol.">
        <title>Comparative Genomics of Early-Diverging Mushroom-Forming Fungi Provides Insights into the Origins of Lignocellulose Decay Capabilities.</title>
        <authorList>
            <person name="Nagy L.G."/>
            <person name="Riley R."/>
            <person name="Tritt A."/>
            <person name="Adam C."/>
            <person name="Daum C."/>
            <person name="Floudas D."/>
            <person name="Sun H."/>
            <person name="Yadav J.S."/>
            <person name="Pangilinan J."/>
            <person name="Larsson K.H."/>
            <person name="Matsuura K."/>
            <person name="Barry K."/>
            <person name="Labutti K."/>
            <person name="Kuo R."/>
            <person name="Ohm R.A."/>
            <person name="Bhattacharya S.S."/>
            <person name="Shirouzu T."/>
            <person name="Yoshinaga Y."/>
            <person name="Martin F.M."/>
            <person name="Grigoriev I.V."/>
            <person name="Hibbett D.S."/>
        </authorList>
    </citation>
    <scope>NUCLEOTIDE SEQUENCE [LARGE SCALE GENOMIC DNA]</scope>
    <source>
        <strain evidence="1 2">HHB12733</strain>
    </source>
</reference>
<dbReference type="STRING" id="1353952.A0A165HUA6"/>
<dbReference type="EMBL" id="KV423937">
    <property type="protein sequence ID" value="KZT59755.1"/>
    <property type="molecule type" value="Genomic_DNA"/>
</dbReference>
<dbReference type="GO" id="GO:0003735">
    <property type="term" value="F:structural constituent of ribosome"/>
    <property type="evidence" value="ECO:0007669"/>
    <property type="project" value="InterPro"/>
</dbReference>
<protein>
    <recommendedName>
        <fullName evidence="3">37S ribosomal protein mrp10, mitochondrial</fullName>
    </recommendedName>
</protein>
<evidence type="ECO:0008006" key="3">
    <source>
        <dbReference type="Google" id="ProtNLM"/>
    </source>
</evidence>
<evidence type="ECO:0000313" key="2">
    <source>
        <dbReference type="Proteomes" id="UP000076842"/>
    </source>
</evidence>
<gene>
    <name evidence="1" type="ORF">CALCODRAFT_515857</name>
</gene>
<proteinExistence type="predicted"/>